<evidence type="ECO:0000313" key="2">
    <source>
        <dbReference type="Proteomes" id="UP000012174"/>
    </source>
</evidence>
<dbReference type="Proteomes" id="UP000012174">
    <property type="component" value="Unassembled WGS sequence"/>
</dbReference>
<proteinExistence type="predicted"/>
<dbReference type="EMBL" id="KB706225">
    <property type="protein sequence ID" value="EMR68539.1"/>
    <property type="molecule type" value="Genomic_DNA"/>
</dbReference>
<gene>
    <name evidence="1" type="ORF">UCREL1_4460</name>
</gene>
<evidence type="ECO:0000313" key="1">
    <source>
        <dbReference type="EMBL" id="EMR68539.1"/>
    </source>
</evidence>
<dbReference type="OrthoDB" id="4618293at2759"/>
<accession>M7SQ14</accession>
<keyword evidence="2" id="KW-1185">Reference proteome</keyword>
<dbReference type="AlphaFoldDB" id="M7SQ14"/>
<organism evidence="1 2">
    <name type="scientific">Eutypa lata (strain UCR-EL1)</name>
    <name type="common">Grapevine dieback disease fungus</name>
    <name type="synonym">Eutypa armeniacae</name>
    <dbReference type="NCBI Taxonomy" id="1287681"/>
    <lineage>
        <taxon>Eukaryota</taxon>
        <taxon>Fungi</taxon>
        <taxon>Dikarya</taxon>
        <taxon>Ascomycota</taxon>
        <taxon>Pezizomycotina</taxon>
        <taxon>Sordariomycetes</taxon>
        <taxon>Xylariomycetidae</taxon>
        <taxon>Xylariales</taxon>
        <taxon>Diatrypaceae</taxon>
        <taxon>Eutypa</taxon>
    </lineage>
</organism>
<protein>
    <submittedName>
        <fullName evidence="1">Uncharacterized protein</fullName>
    </submittedName>
</protein>
<sequence>MCQIIAGVRYEQCNHTVEMNVGKNAPFCLLGEQCKEVGYAYKVFRRQGGQCPNCAGVAGTTKGLLEGSWPEPHVPHYRADKEQCIVTAKQATKKVLEDDKLTDKNCKDLLFYILGLPGWMRKGQLVAEFGYGAYGYYGAKWEQEMLNIARRKGLNNALLAGMSKKKDEASKK</sequence>
<reference evidence="2" key="1">
    <citation type="journal article" date="2013" name="Genome Announc.">
        <title>Draft genome sequence of the grapevine dieback fungus Eutypa lata UCR-EL1.</title>
        <authorList>
            <person name="Blanco-Ulate B."/>
            <person name="Rolshausen P.E."/>
            <person name="Cantu D."/>
        </authorList>
    </citation>
    <scope>NUCLEOTIDE SEQUENCE [LARGE SCALE GENOMIC DNA]</scope>
    <source>
        <strain evidence="2">UCR-EL1</strain>
    </source>
</reference>
<dbReference type="KEGG" id="ela:UCREL1_4460"/>
<dbReference type="HOGENOM" id="CLU_1555256_0_0_1"/>
<name>M7SQ14_EUTLA</name>